<accession>A0A2Z4YGW9</accession>
<evidence type="ECO:0000313" key="2">
    <source>
        <dbReference type="Proteomes" id="UP000251166"/>
    </source>
</evidence>
<organism evidence="1 2">
    <name type="scientific">Rhizobium leguminosarum</name>
    <dbReference type="NCBI Taxonomy" id="384"/>
    <lineage>
        <taxon>Bacteria</taxon>
        <taxon>Pseudomonadati</taxon>
        <taxon>Pseudomonadota</taxon>
        <taxon>Alphaproteobacteria</taxon>
        <taxon>Hyphomicrobiales</taxon>
        <taxon>Rhizobiaceae</taxon>
        <taxon>Rhizobium/Agrobacterium group</taxon>
        <taxon>Rhizobium</taxon>
    </lineage>
</organism>
<dbReference type="AlphaFoldDB" id="A0A2Z4YGW9"/>
<proteinExistence type="predicted"/>
<dbReference type="RefSeq" id="WP_112905035.1">
    <property type="nucleotide sequence ID" value="NZ_CP030760.1"/>
</dbReference>
<reference evidence="1 2" key="1">
    <citation type="submission" date="2018-07" db="EMBL/GenBank/DDBJ databases">
        <title>Rhizobium leguminosarum strain:ATCC 14479 Genome sequencing and assembly.</title>
        <authorList>
            <person name="Chakraborty R."/>
        </authorList>
    </citation>
    <scope>NUCLEOTIDE SEQUENCE [LARGE SCALE GENOMIC DNA]</scope>
    <source>
        <strain evidence="1 2">ATCC 14479</strain>
    </source>
</reference>
<dbReference type="EMBL" id="CP030760">
    <property type="protein sequence ID" value="AXA39838.1"/>
    <property type="molecule type" value="Genomic_DNA"/>
</dbReference>
<name>A0A2Z4YGW9_RHILE</name>
<protein>
    <submittedName>
        <fullName evidence="1">Uncharacterized protein</fullName>
    </submittedName>
</protein>
<dbReference type="Proteomes" id="UP000251166">
    <property type="component" value="Chromosome"/>
</dbReference>
<evidence type="ECO:0000313" key="1">
    <source>
        <dbReference type="EMBL" id="AXA39838.1"/>
    </source>
</evidence>
<sequence>MDSGDNSEKRSNTASKAMTFAILRRYFCFEQQRAETMSKLTRAEVFQRFEAALAILGEEDCEDAQADLRMKNLRNLVKWASQDSAVNLHDVANDVVAN</sequence>
<gene>
    <name evidence="1" type="ORF">DLJ82_2245</name>
</gene>